<dbReference type="PANTHER" id="PTHR38075">
    <property type="entry name" value="DUF4139 DOMAIN-CONTAINING PROTEIN"/>
    <property type="match status" value="1"/>
</dbReference>
<accession>A0A381NKE0</accession>
<dbReference type="AlphaFoldDB" id="A0A381NKE0"/>
<evidence type="ECO:0000313" key="1">
    <source>
        <dbReference type="EMBL" id="SUZ54987.1"/>
    </source>
</evidence>
<reference evidence="1" key="1">
    <citation type="submission" date="2018-05" db="EMBL/GenBank/DDBJ databases">
        <authorList>
            <person name="Lanie J.A."/>
            <person name="Ng W.-L."/>
            <person name="Kazmierczak K.M."/>
            <person name="Andrzejewski T.M."/>
            <person name="Davidsen T.M."/>
            <person name="Wayne K.J."/>
            <person name="Tettelin H."/>
            <person name="Glass J.I."/>
            <person name="Rusch D."/>
            <person name="Podicherti R."/>
            <person name="Tsui H.-C.T."/>
            <person name="Winkler M.E."/>
        </authorList>
    </citation>
    <scope>NUCLEOTIDE SEQUENCE</scope>
</reference>
<dbReference type="EMBL" id="UINC01000421">
    <property type="protein sequence ID" value="SUZ54987.1"/>
    <property type="molecule type" value="Genomic_DNA"/>
</dbReference>
<evidence type="ECO:0008006" key="2">
    <source>
        <dbReference type="Google" id="ProtNLM"/>
    </source>
</evidence>
<organism evidence="1">
    <name type="scientific">marine metagenome</name>
    <dbReference type="NCBI Taxonomy" id="408172"/>
    <lineage>
        <taxon>unclassified sequences</taxon>
        <taxon>metagenomes</taxon>
        <taxon>ecological metagenomes</taxon>
    </lineage>
</organism>
<sequence>VIYIKKDHVKQISLRKIINNPRMRPVLQWDIFSESNNVSGNLVYMTSGFEWKAVYRMELLEDGIATLIPEAYISNNSSVAFNRLKIKLVEGSLGNNIKNSIRSNRRLSSVSRDNEMGTQIGNESSLGDYHIYNYPERLSFGSNEHISVRLYESRQINYSKIYVFQNSERKQKEEPLEIEFQVKNTIDNNLNIPLPQGRISLYEYSDTVLEFTGEDNIKQTPKGETLTFRAGRSFDVIGKRRVVNFDRQRKSEEASIEIIINNTKNEEINIRLEEKILGDWVIKEASNNYIKKDFTTIHFPLSVSKGKKAIVTYTYRKEWN</sequence>
<dbReference type="PANTHER" id="PTHR38075:SF1">
    <property type="entry name" value="DUF4139 DOMAIN-CONTAINING PROTEIN"/>
    <property type="match status" value="1"/>
</dbReference>
<feature type="non-terminal residue" evidence="1">
    <location>
        <position position="1"/>
    </location>
</feature>
<protein>
    <recommendedName>
        <fullName evidence="2">DUF4139 domain-containing protein</fullName>
    </recommendedName>
</protein>
<gene>
    <name evidence="1" type="ORF">METZ01_LOCUS7841</name>
</gene>
<name>A0A381NKE0_9ZZZZ</name>
<proteinExistence type="predicted"/>